<accession>A0A3M7T414</accession>
<name>A0A3M7T414_BRAPC</name>
<evidence type="ECO:0000313" key="2">
    <source>
        <dbReference type="Proteomes" id="UP000276133"/>
    </source>
</evidence>
<dbReference type="AlphaFoldDB" id="A0A3M7T414"/>
<reference evidence="1 2" key="1">
    <citation type="journal article" date="2018" name="Sci. Rep.">
        <title>Genomic signatures of local adaptation to the degree of environmental predictability in rotifers.</title>
        <authorList>
            <person name="Franch-Gras L."/>
            <person name="Hahn C."/>
            <person name="Garcia-Roger E.M."/>
            <person name="Carmona M.J."/>
            <person name="Serra M."/>
            <person name="Gomez A."/>
        </authorList>
    </citation>
    <scope>NUCLEOTIDE SEQUENCE [LARGE SCALE GENOMIC DNA]</scope>
    <source>
        <strain evidence="1">HYR1</strain>
    </source>
</reference>
<proteinExistence type="predicted"/>
<comment type="caution">
    <text evidence="1">The sequence shown here is derived from an EMBL/GenBank/DDBJ whole genome shotgun (WGS) entry which is preliminary data.</text>
</comment>
<keyword evidence="2" id="KW-1185">Reference proteome</keyword>
<sequence>MAFNPSLNYLFTFYLKNHRITSARLRCLLNLSSFVSANPRMNKYSQDENEYLSNHFIHVGSNDVNCHKAFAYLAKNLLLKFSNLILQID</sequence>
<dbReference type="Proteomes" id="UP000276133">
    <property type="component" value="Unassembled WGS sequence"/>
</dbReference>
<dbReference type="EMBL" id="REGN01000347">
    <property type="protein sequence ID" value="RNA42590.1"/>
    <property type="molecule type" value="Genomic_DNA"/>
</dbReference>
<gene>
    <name evidence="1" type="ORF">BpHYR1_015785</name>
</gene>
<protein>
    <submittedName>
        <fullName evidence="1">Uncharacterized protein</fullName>
    </submittedName>
</protein>
<organism evidence="1 2">
    <name type="scientific">Brachionus plicatilis</name>
    <name type="common">Marine rotifer</name>
    <name type="synonym">Brachionus muelleri</name>
    <dbReference type="NCBI Taxonomy" id="10195"/>
    <lineage>
        <taxon>Eukaryota</taxon>
        <taxon>Metazoa</taxon>
        <taxon>Spiralia</taxon>
        <taxon>Gnathifera</taxon>
        <taxon>Rotifera</taxon>
        <taxon>Eurotatoria</taxon>
        <taxon>Monogononta</taxon>
        <taxon>Pseudotrocha</taxon>
        <taxon>Ploima</taxon>
        <taxon>Brachionidae</taxon>
        <taxon>Brachionus</taxon>
    </lineage>
</organism>
<evidence type="ECO:0000313" key="1">
    <source>
        <dbReference type="EMBL" id="RNA42590.1"/>
    </source>
</evidence>